<reference evidence="10" key="1">
    <citation type="submission" date="2022-11" db="EMBL/GenBank/DDBJ databases">
        <title>Minimal conservation of predation-associated metabolite biosynthetic gene clusters underscores biosynthetic potential of Myxococcota including descriptions for ten novel species: Archangium lansinium sp. nov., Myxococcus landrumus sp. nov., Nannocystis bai.</title>
        <authorList>
            <person name="Ahearne A."/>
            <person name="Stevens C."/>
            <person name="Dowd S."/>
        </authorList>
    </citation>
    <scope>NUCLEOTIDE SEQUENCE</scope>
    <source>
        <strain evidence="10">Fl3</strain>
    </source>
</reference>
<accession>A0ABY7H951</accession>
<dbReference type="EMBL" id="CP114040">
    <property type="protein sequence ID" value="WAS95514.1"/>
    <property type="molecule type" value="Genomic_DNA"/>
</dbReference>
<evidence type="ECO:0000256" key="1">
    <source>
        <dbReference type="ARBA" id="ARBA00004127"/>
    </source>
</evidence>
<keyword evidence="3 7" id="KW-1133">Transmembrane helix</keyword>
<proteinExistence type="predicted"/>
<feature type="transmembrane region" description="Helical" evidence="7">
    <location>
        <begin position="253"/>
        <end position="276"/>
    </location>
</feature>
<feature type="transmembrane region" description="Helical" evidence="7">
    <location>
        <begin position="282"/>
        <end position="301"/>
    </location>
</feature>
<dbReference type="PANTHER" id="PTHR42829">
    <property type="entry name" value="NADH-UBIQUINONE OXIDOREDUCTASE CHAIN 5"/>
    <property type="match status" value="1"/>
</dbReference>
<feature type="domain" description="NADH:quinone oxidoreductase/Mrp antiporter transmembrane" evidence="8">
    <location>
        <begin position="141"/>
        <end position="353"/>
    </location>
</feature>
<dbReference type="PANTHER" id="PTHR42829:SF2">
    <property type="entry name" value="NADH-UBIQUINONE OXIDOREDUCTASE CHAIN 5"/>
    <property type="match status" value="1"/>
</dbReference>
<dbReference type="InterPro" id="IPR001750">
    <property type="entry name" value="ND/Mrp_TM"/>
</dbReference>
<feature type="transmembrane region" description="Helical" evidence="7">
    <location>
        <begin position="6"/>
        <end position="29"/>
    </location>
</feature>
<keyword evidence="2 5" id="KW-0812">Transmembrane</keyword>
<evidence type="ECO:0000259" key="9">
    <source>
        <dbReference type="Pfam" id="PF00662"/>
    </source>
</evidence>
<evidence type="ECO:0000313" key="11">
    <source>
        <dbReference type="Proteomes" id="UP001164459"/>
    </source>
</evidence>
<dbReference type="InterPro" id="IPR003945">
    <property type="entry name" value="NU5C-like"/>
</dbReference>
<evidence type="ECO:0000259" key="8">
    <source>
        <dbReference type="Pfam" id="PF00361"/>
    </source>
</evidence>
<feature type="compositionally biased region" description="Basic and acidic residues" evidence="6">
    <location>
        <begin position="464"/>
        <end position="475"/>
    </location>
</feature>
<dbReference type="PRINTS" id="PR01434">
    <property type="entry name" value="NADHDHGNASE5"/>
</dbReference>
<evidence type="ECO:0000313" key="10">
    <source>
        <dbReference type="EMBL" id="WAS95514.1"/>
    </source>
</evidence>
<feature type="region of interest" description="Disordered" evidence="6">
    <location>
        <begin position="434"/>
        <end position="475"/>
    </location>
</feature>
<evidence type="ECO:0000256" key="7">
    <source>
        <dbReference type="SAM" id="Phobius"/>
    </source>
</evidence>
<evidence type="ECO:0000256" key="3">
    <source>
        <dbReference type="ARBA" id="ARBA00022989"/>
    </source>
</evidence>
<gene>
    <name evidence="10" type="ORF">O0S08_05075</name>
</gene>
<organism evidence="10 11">
    <name type="scientific">Nannocystis punicea</name>
    <dbReference type="NCBI Taxonomy" id="2995304"/>
    <lineage>
        <taxon>Bacteria</taxon>
        <taxon>Pseudomonadati</taxon>
        <taxon>Myxococcota</taxon>
        <taxon>Polyangia</taxon>
        <taxon>Nannocystales</taxon>
        <taxon>Nannocystaceae</taxon>
        <taxon>Nannocystis</taxon>
    </lineage>
</organism>
<feature type="transmembrane region" description="Helical" evidence="7">
    <location>
        <begin position="80"/>
        <end position="107"/>
    </location>
</feature>
<evidence type="ECO:0000256" key="4">
    <source>
        <dbReference type="ARBA" id="ARBA00023136"/>
    </source>
</evidence>
<feature type="transmembrane region" description="Helical" evidence="7">
    <location>
        <begin position="145"/>
        <end position="165"/>
    </location>
</feature>
<dbReference type="Pfam" id="PF00662">
    <property type="entry name" value="Proton_antipo_N"/>
    <property type="match status" value="1"/>
</dbReference>
<evidence type="ECO:0000256" key="6">
    <source>
        <dbReference type="SAM" id="MobiDB-lite"/>
    </source>
</evidence>
<keyword evidence="4 7" id="KW-0472">Membrane</keyword>
<dbReference type="Proteomes" id="UP001164459">
    <property type="component" value="Chromosome"/>
</dbReference>
<dbReference type="RefSeq" id="WP_269037855.1">
    <property type="nucleotide sequence ID" value="NZ_CP114040.1"/>
</dbReference>
<sequence>MLPDLLSAGFALAPVWPALGAIVIALLLLPRARPSERLVARITTVAVWLSLLSAACGLALHLSHGPVDYRLGNWYDAAEYSFPLVMLFDGLAAVMSAFVALMVVTTVRFSTTYLHREPGFVRFFVLTLFFAAGMQLLVLAGSVELLFIGWEFVGLSSVLLVAFFHERAMPVQAALRVLVTYRVCDIGLLLGAVGLHHWLGTTVWVDIFARLPGHAGAAAGLAIGLALVFAAMGKSAQFPVGGWLPRAMEGPTASSAVFYGSLSVHAGVFLLLRAAPLLEQSLTTRVVLIVVGLTTAVIAALSSQVSADAKSAVAHATASQVGLMFVECGLGFYTLATVHLIAHATLRYYQFLRTPTALHDALWQQAALGRTDSDEAAARWEGVALVRRRALYRLALERFAVEPALDRLVTRPIMNLSRLLDRLENGLLALHGRQPEAGTGAPLPVMAPDLNGDRAPARPALSDLRADHGAPEART</sequence>
<name>A0ABY7H951_9BACT</name>
<dbReference type="InterPro" id="IPR001516">
    <property type="entry name" value="Proton_antipo_N"/>
</dbReference>
<feature type="transmembrane region" description="Helical" evidence="7">
    <location>
        <begin position="211"/>
        <end position="232"/>
    </location>
</feature>
<feature type="domain" description="NADH-Ubiquinone oxidoreductase (complex I) chain 5 N-terminal" evidence="9">
    <location>
        <begin position="74"/>
        <end position="124"/>
    </location>
</feature>
<evidence type="ECO:0000256" key="2">
    <source>
        <dbReference type="ARBA" id="ARBA00022692"/>
    </source>
</evidence>
<protein>
    <submittedName>
        <fullName evidence="10">Proton-conducting transporter membrane subunit</fullName>
    </submittedName>
</protein>
<evidence type="ECO:0000256" key="5">
    <source>
        <dbReference type="RuleBase" id="RU000320"/>
    </source>
</evidence>
<feature type="transmembrane region" description="Helical" evidence="7">
    <location>
        <begin position="119"/>
        <end position="139"/>
    </location>
</feature>
<dbReference type="Pfam" id="PF00361">
    <property type="entry name" value="Proton_antipo_M"/>
    <property type="match status" value="1"/>
</dbReference>
<keyword evidence="11" id="KW-1185">Reference proteome</keyword>
<comment type="subcellular location">
    <subcellularLocation>
        <location evidence="1">Endomembrane system</location>
        <topology evidence="1">Multi-pass membrane protein</topology>
    </subcellularLocation>
    <subcellularLocation>
        <location evidence="5">Membrane</location>
        <topology evidence="5">Multi-pass membrane protein</topology>
    </subcellularLocation>
</comment>
<feature type="transmembrane region" description="Helical" evidence="7">
    <location>
        <begin position="177"/>
        <end position="199"/>
    </location>
</feature>
<feature type="transmembrane region" description="Helical" evidence="7">
    <location>
        <begin position="38"/>
        <end position="60"/>
    </location>
</feature>